<dbReference type="InterPro" id="IPR046960">
    <property type="entry name" value="PPR_At4g14850-like_plant"/>
</dbReference>
<dbReference type="Pfam" id="PF01535">
    <property type="entry name" value="PPR"/>
    <property type="match status" value="7"/>
</dbReference>
<organism evidence="6 7">
    <name type="scientific">Centaurea solstitialis</name>
    <name type="common">yellow star-thistle</name>
    <dbReference type="NCBI Taxonomy" id="347529"/>
    <lineage>
        <taxon>Eukaryota</taxon>
        <taxon>Viridiplantae</taxon>
        <taxon>Streptophyta</taxon>
        <taxon>Embryophyta</taxon>
        <taxon>Tracheophyta</taxon>
        <taxon>Spermatophyta</taxon>
        <taxon>Magnoliopsida</taxon>
        <taxon>eudicotyledons</taxon>
        <taxon>Gunneridae</taxon>
        <taxon>Pentapetalae</taxon>
        <taxon>asterids</taxon>
        <taxon>campanulids</taxon>
        <taxon>Asterales</taxon>
        <taxon>Asteraceae</taxon>
        <taxon>Carduoideae</taxon>
        <taxon>Cardueae</taxon>
        <taxon>Centaureinae</taxon>
        <taxon>Centaurea</taxon>
    </lineage>
</organism>
<evidence type="ECO:0000256" key="2">
    <source>
        <dbReference type="ARBA" id="ARBA00022737"/>
    </source>
</evidence>
<feature type="repeat" description="PPR" evidence="3">
    <location>
        <begin position="1364"/>
        <end position="1398"/>
    </location>
</feature>
<dbReference type="Proteomes" id="UP001172457">
    <property type="component" value="Chromosome 3"/>
</dbReference>
<feature type="repeat" description="PPR" evidence="3">
    <location>
        <begin position="699"/>
        <end position="733"/>
    </location>
</feature>
<dbReference type="Pfam" id="PF20431">
    <property type="entry name" value="E_motif"/>
    <property type="match status" value="2"/>
</dbReference>
<dbReference type="PANTHER" id="PTHR47926">
    <property type="entry name" value="PENTATRICOPEPTIDE REPEAT-CONTAINING PROTEIN"/>
    <property type="match status" value="1"/>
</dbReference>
<dbReference type="GO" id="GO:0003723">
    <property type="term" value="F:RNA binding"/>
    <property type="evidence" value="ECO:0007669"/>
    <property type="project" value="InterPro"/>
</dbReference>
<keyword evidence="7" id="KW-1185">Reference proteome</keyword>
<feature type="region of interest" description="Disordered" evidence="4">
    <location>
        <begin position="1120"/>
        <end position="1139"/>
    </location>
</feature>
<sequence length="1972" mass="218936">MNPNDRNIASRRAKCKRRAEPETPSKPSFKVDDTHTGFPPEYPPDYNVDISPKGFCITITHPQVPQPGSSSQPNQPGSSSQAPQPFPYQPFPPQFPPMDFGSPYQLQFVPGYQPNYQPVKEEDTSDEEELSPTTQQERDIMFLTTSHGHLRASILPPFPHYYESAKAQIFQNHSESGVFRDAPNLFDEMPQRHVSAADHNHLLFEYARTNNNVQALKHFLGIRRLGLQVNGASFSCVLKICGSLCDQILGNQIHCDCIKYGFVEDVSVGTSLTAMYAKTEAVWMAEKVFDEMPDRDAVSWTAMIGGYMQNRFPEKAANLFRQMCREGVRPNHFTYSTVLAAHQTISPIQVHAQVIKTNYESATAVGNALLGAYMKIGNRNDAIRVFETVDEKDLVSWLAILAGYAQFGDVDGAVGVFRRLVNNGVRPNENMFSSILSACAGPTAAIAQGKQFHVGAIKEGYNDDLSVSNALVTMYAKQGNIESANKVFQRQSERDLVSWNSMISGYAQCGDVDGAVGVFRQLANDGVRPDEYTFSSILNACAGPTAAIEQGKQFHVVLIKGGYNNNLCVSNALVTMYTKQGNIESANKVFQRQPERDLVSWNSMISGYAQSSDVDGAVGVFRQLVNNGVRPNEYLFSSILNVCAGPTAAIEQGKQFHVGAIKEGYNDDLSVSNALVTMYAKKGNIESANKVFERQPEQDLVSWSSMISGYAKCGDVDGAVRVFRRLVNNGVRPNEYTFSCILDACASPTAGVEQGKQFHVGLIKGGYNDNLCVSNALVTMYAKQGNIESANKVFQRQPERDLVSWISMISGYAQHGYGKKALEIFEELRKENLEMNDISFIGVITACTHAGLVDEGERYFDMMVNDLNIDPTPQHYSCMVDLYSRAGLLEKAMALIDGMPFPACPTIWRSLLAACRVHKNVELGKLAGDKLMSLQPQDSAAYVLLSNLYATAGDWQELAKVRKLMVVRNIKKVVGFSWIEIKNKTYSFVAGDTSHPSSGLIYTKLKELGLRLRDAGYLPDTSYVLHDVEDEQKEDTLSWHSERLAIAFGLIATAGGVSLQIVKNLRVCGDCHTVIKLISKIEEREIVVRDSKRFHHFKDGACSCGEYCSTELEGHSFLTESDDKQDQNPSPDDDDNDNLPSKLSHFINNPYRNPFISKTIYAALLCSGQRKLLSCASKKSIFQGNFDDSLNENVSRFYPPEKVNAMVNALTYYHTIFKRASILPPFPHYYESAKAQIFQNHSESGVFRDAPNLFDEMPQRHVSAADHNHLLFEYARTNNNVQALKHFLGIRRFGLQVNGASFSCVLKICGSLCDQILGNQIHCDCIKYGFVEDVSVGTSLTAMYAKTEAVWMAEKVFDEMPDRDAVSWTAMIGGYMQNRFPEKAANLFRQMCREGVRPNHFTYSTVLAAHQTISPIQVHAQVIKTNYESATAVGNALLGAYMKIGNRNDAIRVFETVDEKDLVSWLAILAGYAQFGDVDGAVGVFRRLVNNGVRPNENMFSSILSACAGPTAAIEQGKQFHVGAIKEGYNDDLSVSNALVTMYAKQGNIESANKVFQRQPERDLVSWNSMISGYAQCGDVDGAVGVFRRLANDGVRPDEYTLSSILNACAGPTAAIEQGKQFHVGLIKGGYNDNLCVSNALVTMYAKQGNIESANKVFQRQPERDLVSWISMISGYAQHGYGKKALEIFEELRKENLEMNDISFIGVITACTHAGLVDEGERYFDMMVNDLNIDPTPQHYSCMVDLYSRAGLLEKAMALIDGMPFPACPTIWLSLLAACRVHKNVELAKLAGDKLMSLQPQDAAAYVLLSNIYATTGDWQELAKVRKLMVERKVKKEAGYSWIEIKNKTYSFVAGDTSHPSSGLIYAKLKELGLRLRDAGYLPDTSYVLHDVEDEHKEDILSGRSERLAIAFGLITTPRGVSLQIMKNLRVCGDCHMVIKLISKIEEREIVVRDSKRFHHFKDGACSCGEYW</sequence>
<evidence type="ECO:0000313" key="7">
    <source>
        <dbReference type="Proteomes" id="UP001172457"/>
    </source>
</evidence>
<evidence type="ECO:0000256" key="3">
    <source>
        <dbReference type="PROSITE-ProRule" id="PRU00708"/>
    </source>
</evidence>
<proteinExistence type="inferred from homology"/>
<dbReference type="SUPFAM" id="SSF81901">
    <property type="entry name" value="HCP-like"/>
    <property type="match status" value="1"/>
</dbReference>
<dbReference type="Pfam" id="PF13812">
    <property type="entry name" value="PPR_3"/>
    <property type="match status" value="2"/>
</dbReference>
<gene>
    <name evidence="6" type="ORF">OSB04_010135</name>
</gene>
<feature type="compositionally biased region" description="Low complexity" evidence="4">
    <location>
        <begin position="62"/>
        <end position="83"/>
    </location>
</feature>
<dbReference type="EMBL" id="JARYMX010000003">
    <property type="protein sequence ID" value="KAJ9555521.1"/>
    <property type="molecule type" value="Genomic_DNA"/>
</dbReference>
<comment type="caution">
    <text evidence="6">The sequence shown here is derived from an EMBL/GenBank/DDBJ whole genome shotgun (WGS) entry which is preliminary data.</text>
</comment>
<dbReference type="Pfam" id="PF13041">
    <property type="entry name" value="PPR_2"/>
    <property type="match status" value="8"/>
</dbReference>
<feature type="repeat" description="PPR" evidence="3">
    <location>
        <begin position="296"/>
        <end position="330"/>
    </location>
</feature>
<dbReference type="FunFam" id="1.25.40.10:FF:000201">
    <property type="entry name" value="Pentatricopeptide repeat-containing protein mitochondrial"/>
    <property type="match status" value="2"/>
</dbReference>
<dbReference type="GO" id="GO:0008270">
    <property type="term" value="F:zinc ion binding"/>
    <property type="evidence" value="ECO:0007669"/>
    <property type="project" value="InterPro"/>
</dbReference>
<dbReference type="FunFam" id="1.25.40.10:FF:000366">
    <property type="entry name" value="Pentatricopeptide (PPR) repeat-containing protein"/>
    <property type="match status" value="2"/>
</dbReference>
<dbReference type="SUPFAM" id="SSF48452">
    <property type="entry name" value="TPR-like"/>
    <property type="match status" value="1"/>
</dbReference>
<keyword evidence="2" id="KW-0677">Repeat</keyword>
<dbReference type="NCBIfam" id="TIGR00756">
    <property type="entry name" value="PPR"/>
    <property type="match status" value="10"/>
</dbReference>
<dbReference type="InterPro" id="IPR011990">
    <property type="entry name" value="TPR-like_helical_dom_sf"/>
</dbReference>
<dbReference type="FunFam" id="1.25.40.10:FF:000031">
    <property type="entry name" value="Pentatricopeptide repeat-containing protein mitochondrial"/>
    <property type="match status" value="2"/>
</dbReference>
<dbReference type="Pfam" id="PF20430">
    <property type="entry name" value="Eplus_motif"/>
    <property type="match status" value="1"/>
</dbReference>
<dbReference type="SUPFAM" id="SSF81995">
    <property type="entry name" value="beta-sandwich domain of Sec23/24"/>
    <property type="match status" value="1"/>
</dbReference>
<feature type="repeat" description="PPR" evidence="3">
    <location>
        <begin position="1461"/>
        <end position="1495"/>
    </location>
</feature>
<reference evidence="6" key="1">
    <citation type="submission" date="2023-03" db="EMBL/GenBank/DDBJ databases">
        <title>Chromosome-scale reference genome and RAD-based genetic map of yellow starthistle (Centaurea solstitialis) reveal putative structural variation and QTLs associated with invader traits.</title>
        <authorList>
            <person name="Reatini B."/>
            <person name="Cang F.A."/>
            <person name="Jiang Q."/>
            <person name="Mckibben M.T.W."/>
            <person name="Barker M.S."/>
            <person name="Rieseberg L.H."/>
            <person name="Dlugosch K.M."/>
        </authorList>
    </citation>
    <scope>NUCLEOTIDE SEQUENCE</scope>
    <source>
        <strain evidence="6">CAN-66</strain>
        <tissue evidence="6">Leaf</tissue>
    </source>
</reference>
<dbReference type="PANTHER" id="PTHR47926:SF538">
    <property type="entry name" value="WHIM2 DOMAIN-CONTAINING PROTEIN"/>
    <property type="match status" value="1"/>
</dbReference>
<dbReference type="Gene3D" id="1.25.40.10">
    <property type="entry name" value="Tetratricopeptide repeat domain"/>
    <property type="match status" value="10"/>
</dbReference>
<evidence type="ECO:0000256" key="1">
    <source>
        <dbReference type="ARBA" id="ARBA00006643"/>
    </source>
</evidence>
<name>A0AA38THT0_9ASTR</name>
<dbReference type="Pfam" id="PF14432">
    <property type="entry name" value="DYW_deaminase"/>
    <property type="match status" value="2"/>
</dbReference>
<evidence type="ECO:0000313" key="6">
    <source>
        <dbReference type="EMBL" id="KAJ9555521.1"/>
    </source>
</evidence>
<dbReference type="InterPro" id="IPR046848">
    <property type="entry name" value="E_motif"/>
</dbReference>
<feature type="compositionally biased region" description="Basic and acidic residues" evidence="4">
    <location>
        <begin position="18"/>
        <end position="35"/>
    </location>
</feature>
<feature type="repeat" description="PPR" evidence="3">
    <location>
        <begin position="495"/>
        <end position="529"/>
    </location>
</feature>
<evidence type="ECO:0000256" key="4">
    <source>
        <dbReference type="SAM" id="MobiDB-lite"/>
    </source>
</evidence>
<protein>
    <recommendedName>
        <fullName evidence="5">DYW domain-containing protein</fullName>
    </recommendedName>
</protein>
<feature type="repeat" description="PPR" evidence="3">
    <location>
        <begin position="1665"/>
        <end position="1699"/>
    </location>
</feature>
<comment type="similarity">
    <text evidence="1">Belongs to the PPR family. PCMP-H subfamily.</text>
</comment>
<feature type="repeat" description="PPR" evidence="3">
    <location>
        <begin position="597"/>
        <end position="631"/>
    </location>
</feature>
<dbReference type="InterPro" id="IPR002885">
    <property type="entry name" value="PPR_rpt"/>
</dbReference>
<evidence type="ECO:0000259" key="5">
    <source>
        <dbReference type="Pfam" id="PF14432"/>
    </source>
</evidence>
<feature type="repeat" description="PPR" evidence="3">
    <location>
        <begin position="1563"/>
        <end position="1597"/>
    </location>
</feature>
<dbReference type="FunFam" id="1.25.40.10:FF:000381">
    <property type="entry name" value="Pentatricopeptide repeat-containing protein"/>
    <property type="match status" value="4"/>
</dbReference>
<dbReference type="FunFam" id="1.25.40.10:FF:000382">
    <property type="entry name" value="Pentatricopeptide repeat-containing protein"/>
    <property type="match status" value="2"/>
</dbReference>
<feature type="compositionally biased region" description="Pro residues" evidence="4">
    <location>
        <begin position="84"/>
        <end position="96"/>
    </location>
</feature>
<feature type="repeat" description="PPR" evidence="3">
    <location>
        <begin position="393"/>
        <end position="427"/>
    </location>
</feature>
<feature type="domain" description="DYW" evidence="5">
    <location>
        <begin position="1880"/>
        <end position="1972"/>
    </location>
</feature>
<dbReference type="InterPro" id="IPR032867">
    <property type="entry name" value="DYW_dom"/>
</dbReference>
<dbReference type="GO" id="GO:0009451">
    <property type="term" value="P:RNA modification"/>
    <property type="evidence" value="ECO:0007669"/>
    <property type="project" value="InterPro"/>
</dbReference>
<accession>A0AA38THT0</accession>
<feature type="region of interest" description="Disordered" evidence="4">
    <location>
        <begin position="1"/>
        <end position="134"/>
    </location>
</feature>
<feature type="domain" description="DYW" evidence="5">
    <location>
        <begin position="1016"/>
        <end position="1107"/>
    </location>
</feature>
<dbReference type="PROSITE" id="PS51375">
    <property type="entry name" value="PPR"/>
    <property type="match status" value="10"/>
</dbReference>
<dbReference type="InterPro" id="IPR046849">
    <property type="entry name" value="E2_motif"/>
</dbReference>
<feature type="repeat" description="PPR" evidence="3">
    <location>
        <begin position="801"/>
        <end position="835"/>
    </location>
</feature>